<name>A0A428NM50_9HYPO</name>
<dbReference type="InterPro" id="IPR051473">
    <property type="entry name" value="P2Ox-like"/>
</dbReference>
<dbReference type="NCBIfam" id="TIGR02462">
    <property type="entry name" value="pyranose_ox"/>
    <property type="match status" value="1"/>
</dbReference>
<evidence type="ECO:0000256" key="1">
    <source>
        <dbReference type="ARBA" id="ARBA00000827"/>
    </source>
</evidence>
<evidence type="ECO:0000256" key="2">
    <source>
        <dbReference type="ARBA" id="ARBA00001974"/>
    </source>
</evidence>
<evidence type="ECO:0000313" key="15">
    <source>
        <dbReference type="Proteomes" id="UP000288168"/>
    </source>
</evidence>
<evidence type="ECO:0000256" key="9">
    <source>
        <dbReference type="ARBA" id="ARBA00023002"/>
    </source>
</evidence>
<dbReference type="EMBL" id="NKCI01000396">
    <property type="protein sequence ID" value="RSL41835.1"/>
    <property type="molecule type" value="Genomic_DNA"/>
</dbReference>
<sequence>MSPEVPYSTGSKYGKAIETEVLVVGSGPIGAVFARTLVDKGKKVLMIDVGEQETRRVGDHKKNSMAVQQDISLFTNTVKGELSLLSVPTNTTDVQLEPGSWAPRADQLAFIKNGQNPEQKPFENLPAAAATRVVGGMGSHWTCCTPRQHPMERSTLFNDKEWDSLYGRAEKLFDTNTTSFDKSIRQQLVKKTLEQAYPGRDMRSMPLACKRSKKNQHYVEWSATSTLLGDLSEPKKPSDLFDVKPNTQCLALALGLDNQVEMVKVKDILTKEIYYIKAKKYVICAGAVLTPGILSNPLTEEGNFALGDTLPALGHYMTEQPMAFCQVVLDRNLVDGVENDPAWSEIVQTHRDKHPNDPLPFPFHDPDPQCYFPVSEKYPWHTQIHRDAFGYGQVPPTVDQRLIVDLRWFGYMEPKKENYVEFSKNYRDQFRMPQPTFHFSLDDAARDRTKKMIDDMVDVSRKLGGFLPGAEPKYLAPGSALHICGTYRAGTSKEDSVVDKFGKVWGQKNLVLGGCGVIPTGNACNPTLTAACFALAAADKIVEELR</sequence>
<comment type="catalytic activity">
    <reaction evidence="1">
        <text>D-glucose + O2 = 2-dehydro-D-glucose + H2O2</text>
        <dbReference type="Rhea" id="RHEA:10552"/>
        <dbReference type="ChEBI" id="CHEBI:4167"/>
        <dbReference type="ChEBI" id="CHEBI:15379"/>
        <dbReference type="ChEBI" id="CHEBI:16240"/>
        <dbReference type="ChEBI" id="CHEBI:16609"/>
        <dbReference type="EC" id="1.1.3.10"/>
    </reaction>
</comment>
<evidence type="ECO:0000256" key="3">
    <source>
        <dbReference type="ARBA" id="ARBA00010790"/>
    </source>
</evidence>
<dbReference type="InterPro" id="IPR012814">
    <property type="entry name" value="P2OX"/>
</dbReference>
<dbReference type="AlphaFoldDB" id="A0A428NM50"/>
<keyword evidence="9" id="KW-0560">Oxidoreductase</keyword>
<protein>
    <recommendedName>
        <fullName evidence="6">Pyranose 2-oxidase</fullName>
        <ecNumber evidence="5">1.1.3.10</ecNumber>
    </recommendedName>
    <alternativeName>
        <fullName evidence="11">FAD-oxidoreductase</fullName>
    </alternativeName>
    <alternativeName>
        <fullName evidence="10">Glucose 2-oxidase</fullName>
    </alternativeName>
    <alternativeName>
        <fullName evidence="12">Pyranose:oxygen 2-oxidoreductase</fullName>
    </alternativeName>
</protein>
<evidence type="ECO:0000256" key="10">
    <source>
        <dbReference type="ARBA" id="ARBA00030508"/>
    </source>
</evidence>
<dbReference type="GO" id="GO:0050660">
    <property type="term" value="F:flavin adenine dinucleotide binding"/>
    <property type="evidence" value="ECO:0007669"/>
    <property type="project" value="InterPro"/>
</dbReference>
<evidence type="ECO:0000256" key="5">
    <source>
        <dbReference type="ARBA" id="ARBA00013082"/>
    </source>
</evidence>
<evidence type="ECO:0000256" key="7">
    <source>
        <dbReference type="ARBA" id="ARBA00022630"/>
    </source>
</evidence>
<dbReference type="Gene3D" id="3.50.50.60">
    <property type="entry name" value="FAD/NAD(P)-binding domain"/>
    <property type="match status" value="2"/>
</dbReference>
<comment type="caution">
    <text evidence="14">The sequence shown here is derived from an EMBL/GenBank/DDBJ whole genome shotgun (WGS) entry which is preliminary data.</text>
</comment>
<reference evidence="14 15" key="1">
    <citation type="submission" date="2017-06" db="EMBL/GenBank/DDBJ databases">
        <title>Comparative genomic analysis of Ambrosia Fusariam Clade fungi.</title>
        <authorList>
            <person name="Stajich J.E."/>
            <person name="Carrillo J."/>
            <person name="Kijimoto T."/>
            <person name="Eskalen A."/>
            <person name="O'Donnell K."/>
            <person name="Kasson M."/>
        </authorList>
    </citation>
    <scope>NUCLEOTIDE SEQUENCE [LARGE SCALE GENOMIC DNA]</scope>
    <source>
        <strain evidence="14 15">NRRL62584</strain>
    </source>
</reference>
<organism evidence="14 15">
    <name type="scientific">Fusarium duplospermum</name>
    <dbReference type="NCBI Taxonomy" id="1325734"/>
    <lineage>
        <taxon>Eukaryota</taxon>
        <taxon>Fungi</taxon>
        <taxon>Dikarya</taxon>
        <taxon>Ascomycota</taxon>
        <taxon>Pezizomycotina</taxon>
        <taxon>Sordariomycetes</taxon>
        <taxon>Hypocreomycetidae</taxon>
        <taxon>Hypocreales</taxon>
        <taxon>Nectriaceae</taxon>
        <taxon>Fusarium</taxon>
        <taxon>Fusarium solani species complex</taxon>
    </lineage>
</organism>
<dbReference type="InterPro" id="IPR036188">
    <property type="entry name" value="FAD/NAD-bd_sf"/>
</dbReference>
<proteinExistence type="inferred from homology"/>
<comment type="cofactor">
    <cofactor evidence="2">
        <name>FAD</name>
        <dbReference type="ChEBI" id="CHEBI:57692"/>
    </cofactor>
</comment>
<feature type="domain" description="Glucose-methanol-choline oxidoreductase C-terminal" evidence="13">
    <location>
        <begin position="414"/>
        <end position="534"/>
    </location>
</feature>
<dbReference type="SUPFAM" id="SSF51905">
    <property type="entry name" value="FAD/NAD(P)-binding domain"/>
    <property type="match status" value="1"/>
</dbReference>
<accession>A0A428NM50</accession>
<comment type="similarity">
    <text evidence="3">Belongs to the GMC oxidoreductase family.</text>
</comment>
<keyword evidence="8" id="KW-0274">FAD</keyword>
<comment type="subunit">
    <text evidence="4">Homotetramer.</text>
</comment>
<evidence type="ECO:0000256" key="11">
    <source>
        <dbReference type="ARBA" id="ARBA00031159"/>
    </source>
</evidence>
<dbReference type="STRING" id="1325734.A0A428NM50"/>
<evidence type="ECO:0000256" key="12">
    <source>
        <dbReference type="ARBA" id="ARBA00031330"/>
    </source>
</evidence>
<dbReference type="SUPFAM" id="SSF54373">
    <property type="entry name" value="FAD-linked reductases, C-terminal domain"/>
    <property type="match status" value="1"/>
</dbReference>
<gene>
    <name evidence="14" type="ORF">CEP54_015699</name>
</gene>
<evidence type="ECO:0000313" key="14">
    <source>
        <dbReference type="EMBL" id="RSL41835.1"/>
    </source>
</evidence>
<keyword evidence="7" id="KW-0285">Flavoprotein</keyword>
<evidence type="ECO:0000256" key="4">
    <source>
        <dbReference type="ARBA" id="ARBA00011881"/>
    </source>
</evidence>
<dbReference type="InterPro" id="IPR007867">
    <property type="entry name" value="GMC_OxRtase_C"/>
</dbReference>
<dbReference type="Pfam" id="PF05199">
    <property type="entry name" value="GMC_oxred_C"/>
    <property type="match status" value="1"/>
</dbReference>
<dbReference type="GO" id="GO:0050233">
    <property type="term" value="F:pyranose oxidase activity"/>
    <property type="evidence" value="ECO:0007669"/>
    <property type="project" value="UniProtKB-EC"/>
</dbReference>
<dbReference type="OrthoDB" id="269227at2759"/>
<evidence type="ECO:0000256" key="6">
    <source>
        <dbReference type="ARBA" id="ARBA00016408"/>
    </source>
</evidence>
<dbReference type="PANTHER" id="PTHR42784:SF1">
    <property type="entry name" value="PYRANOSE 2-OXIDASE"/>
    <property type="match status" value="1"/>
</dbReference>
<evidence type="ECO:0000259" key="13">
    <source>
        <dbReference type="Pfam" id="PF05199"/>
    </source>
</evidence>
<keyword evidence="15" id="KW-1185">Reference proteome</keyword>
<evidence type="ECO:0000256" key="8">
    <source>
        <dbReference type="ARBA" id="ARBA00022827"/>
    </source>
</evidence>
<dbReference type="PANTHER" id="PTHR42784">
    <property type="entry name" value="PYRANOSE 2-OXIDASE"/>
    <property type="match status" value="1"/>
</dbReference>
<dbReference type="EC" id="1.1.3.10" evidence="5"/>
<dbReference type="Proteomes" id="UP000288168">
    <property type="component" value="Unassembled WGS sequence"/>
</dbReference>